<accession>A0A926DH81</accession>
<reference evidence="1" key="1">
    <citation type="submission" date="2020-08" db="EMBL/GenBank/DDBJ databases">
        <title>Genome public.</title>
        <authorList>
            <person name="Liu C."/>
            <person name="Sun Q."/>
        </authorList>
    </citation>
    <scope>NUCLEOTIDE SEQUENCE</scope>
    <source>
        <strain evidence="1">NSJ-63</strain>
    </source>
</reference>
<gene>
    <name evidence="1" type="ORF">H8693_04160</name>
</gene>
<protein>
    <submittedName>
        <fullName evidence="1">Uncharacterized protein</fullName>
    </submittedName>
</protein>
<proteinExistence type="predicted"/>
<organism evidence="1 2">
    <name type="scientific">Guopingia tenuis</name>
    <dbReference type="NCBI Taxonomy" id="2763656"/>
    <lineage>
        <taxon>Bacteria</taxon>
        <taxon>Bacillati</taxon>
        <taxon>Bacillota</taxon>
        <taxon>Clostridia</taxon>
        <taxon>Christensenellales</taxon>
        <taxon>Christensenellaceae</taxon>
        <taxon>Guopingia</taxon>
    </lineage>
</organism>
<dbReference type="AlphaFoldDB" id="A0A926DH81"/>
<evidence type="ECO:0000313" key="2">
    <source>
        <dbReference type="Proteomes" id="UP000617951"/>
    </source>
</evidence>
<dbReference type="Proteomes" id="UP000617951">
    <property type="component" value="Unassembled WGS sequence"/>
</dbReference>
<keyword evidence="2" id="KW-1185">Reference proteome</keyword>
<comment type="caution">
    <text evidence="1">The sequence shown here is derived from an EMBL/GenBank/DDBJ whole genome shotgun (WGS) entry which is preliminary data.</text>
</comment>
<sequence length="598" mass="66392">MAKTAPVRQKRITIDRFLGVDFANAETEVDTRRSPWAPNMVADKAGYPEKRPGYTCLQSYPGPVHGMGFFQGNMLVHAGTKLYGPEKTILYSDMAERRSAFFHWEDKLYILDGSHYLVYDGVQAKEVDGFIPTTVIGREPSGGGTLFEAVNLLQPKRINSFVSDGTATEFLLDSMGIDTAEVTVWVDGEEKSEGEDYTVDREAGKVIFTQAPADSEGLDSVTIRFSKTVTGYRERICKCTIAGSFGLGSDSRVFLTGNPEYPNTDWQSGLYDPTYFPDTGYTRLGSENTAIMGYLKQYDSMIVVKEQADDETGLFIRNAELTENSEAIFPVKEGIAGMGAVSPYAFGTLAGDPVFLSPGGVYGLDTNAVTQQRSVQLRSFFINPRLTRESSLGEAVGAVWGQFYVACVNGHAYVANGSQTNENPMGGRGYEWYYWTDIPARVLREHDGKLYFGTDDGKVMVFSGEYADDGRAIDAIWTTPLLDGGNFMQEKNISRRGTGILTKPYARSSGEIFFSTEKSLMQVTRKYTMDLMDFDDVDFNRFSFTMQDNPRVQISPKKFRKVLQFQMGVRNCVAGEGFGVLAMMVTFSMGNMTRRKDG</sequence>
<dbReference type="RefSeq" id="WP_249279904.1">
    <property type="nucleotide sequence ID" value="NZ_JACRSS010000001.1"/>
</dbReference>
<evidence type="ECO:0000313" key="1">
    <source>
        <dbReference type="EMBL" id="MBC8538126.1"/>
    </source>
</evidence>
<dbReference type="EMBL" id="JACRSS010000001">
    <property type="protein sequence ID" value="MBC8538126.1"/>
    <property type="molecule type" value="Genomic_DNA"/>
</dbReference>
<name>A0A926DH81_9FIRM</name>